<feature type="domain" description="T6SS Phospholipase effector Tle1-like catalytic" evidence="2">
    <location>
        <begin position="302"/>
        <end position="386"/>
    </location>
</feature>
<keyword evidence="1" id="KW-0812">Transmembrane</keyword>
<dbReference type="Pfam" id="PF09994">
    <property type="entry name" value="T6SS_Tle1-like_cat"/>
    <property type="match status" value="2"/>
</dbReference>
<keyword evidence="1" id="KW-1133">Transmembrane helix</keyword>
<feature type="domain" description="T6SS Phospholipase effector Tle1-like catalytic" evidence="2">
    <location>
        <begin position="3"/>
        <end position="213"/>
    </location>
</feature>
<gene>
    <name evidence="3" type="ORF">J1C56_16115</name>
</gene>
<feature type="transmembrane region" description="Helical" evidence="1">
    <location>
        <begin position="223"/>
        <end position="247"/>
    </location>
</feature>
<name>A0A9X1ACI8_9HYPH</name>
<reference evidence="3" key="1">
    <citation type="journal article" date="2021" name="Microorganisms">
        <title>Phylogenomic Reconstruction and Metabolic Potential of the Genus Aminobacter.</title>
        <authorList>
            <person name="Artuso I."/>
            <person name="Turrini P."/>
            <person name="Pirolo M."/>
            <person name="Lugli G.A."/>
            <person name="Ventura M."/>
            <person name="Visca P."/>
        </authorList>
    </citation>
    <scope>NUCLEOTIDE SEQUENCE</scope>
    <source>
        <strain evidence="3">LMG 26462</strain>
    </source>
</reference>
<sequence>MSKNIVIFSDGTGQEGGVRAEQRMSNVYKLYRACRISPDSPIDPADQVSFYDPGLGTETSASGMTDIVRQTQKLLASVSGKGITHNIADCYEFILNHYQPGDRIFLFGLSRGAYTARSVANLLMLCGVPASIEGKPLPRLRKTIRDIAKEAVHDVLEHGAGHPRATFEDERLEMARRFRTRYGSHHESGEVHRSNAAPYFVGVFDTVAALGTKGFRRIAIQTGLLVGAIGLGCAAAIMPAVLLGWLLAWLLPVSFWTIFWLGIALGAIAGAYVLRQAQRNETRKTIRDFPNAGDVKIHIAEWKAEHFDRLLSRFVSYARAANATDETRADFDRVGWGNTAQAADVIEGHKRLKQPWFAGNHSDIGGSYPEVESRLSDIALVWMIEEATSVPNGLKVAPVVANGKQVIGTMTGAPHLSLFPAASGVQHCEVAGMKDTLETRVPKWLQRWTTGMGWKVKVRDVKPGAELHPTVLERFAFAEVQQCAEFGPYRPEALRNHPQVAHYYKNGDQAGSRVS</sequence>
<evidence type="ECO:0000313" key="4">
    <source>
        <dbReference type="Proteomes" id="UP001138921"/>
    </source>
</evidence>
<dbReference type="PANTHER" id="PTHR33840">
    <property type="match status" value="1"/>
</dbReference>
<accession>A0A9X1ACI8</accession>
<dbReference type="AlphaFoldDB" id="A0A9X1ACI8"/>
<organism evidence="3 4">
    <name type="scientific">Aminobacter anthyllidis</name>
    <dbReference type="NCBI Taxonomy" id="1035067"/>
    <lineage>
        <taxon>Bacteria</taxon>
        <taxon>Pseudomonadati</taxon>
        <taxon>Pseudomonadota</taxon>
        <taxon>Alphaproteobacteria</taxon>
        <taxon>Hyphomicrobiales</taxon>
        <taxon>Phyllobacteriaceae</taxon>
        <taxon>Aminobacter</taxon>
    </lineage>
</organism>
<evidence type="ECO:0000256" key="1">
    <source>
        <dbReference type="SAM" id="Phobius"/>
    </source>
</evidence>
<keyword evidence="1" id="KW-0472">Membrane</keyword>
<dbReference type="EMBL" id="JAFLWW010000004">
    <property type="protein sequence ID" value="MBT1157121.1"/>
    <property type="molecule type" value="Genomic_DNA"/>
</dbReference>
<dbReference type="InterPro" id="IPR018712">
    <property type="entry name" value="Tle1-like_cat"/>
</dbReference>
<reference evidence="3" key="2">
    <citation type="submission" date="2021-03" db="EMBL/GenBank/DDBJ databases">
        <authorList>
            <person name="Artuso I."/>
            <person name="Turrini P."/>
            <person name="Pirolo M."/>
            <person name="Lugli G.A."/>
            <person name="Ventura M."/>
            <person name="Visca P."/>
        </authorList>
    </citation>
    <scope>NUCLEOTIDE SEQUENCE</scope>
    <source>
        <strain evidence="3">LMG 26462</strain>
    </source>
</reference>
<keyword evidence="4" id="KW-1185">Reference proteome</keyword>
<feature type="transmembrane region" description="Helical" evidence="1">
    <location>
        <begin position="253"/>
        <end position="274"/>
    </location>
</feature>
<proteinExistence type="predicted"/>
<dbReference type="PANTHER" id="PTHR33840:SF1">
    <property type="entry name" value="TLE1 PHOSPHOLIPASE DOMAIN-CONTAINING PROTEIN"/>
    <property type="match status" value="1"/>
</dbReference>
<evidence type="ECO:0000259" key="2">
    <source>
        <dbReference type="Pfam" id="PF09994"/>
    </source>
</evidence>
<dbReference type="RefSeq" id="WP_214391063.1">
    <property type="nucleotide sequence ID" value="NZ_JAFLWW010000004.1"/>
</dbReference>
<evidence type="ECO:0000313" key="3">
    <source>
        <dbReference type="EMBL" id="MBT1157121.1"/>
    </source>
</evidence>
<dbReference type="Proteomes" id="UP001138921">
    <property type="component" value="Unassembled WGS sequence"/>
</dbReference>
<protein>
    <submittedName>
        <fullName evidence="3">DUF2235 domain-containing protein</fullName>
    </submittedName>
</protein>
<comment type="caution">
    <text evidence="3">The sequence shown here is derived from an EMBL/GenBank/DDBJ whole genome shotgun (WGS) entry which is preliminary data.</text>
</comment>